<dbReference type="Proteomes" id="UP000001812">
    <property type="component" value="Chromosome I"/>
</dbReference>
<protein>
    <submittedName>
        <fullName evidence="1">Uncharacterized protein</fullName>
    </submittedName>
</protein>
<gene>
    <name evidence="1" type="ORF">BURPS1710A_1691</name>
</gene>
<dbReference type="AlphaFoldDB" id="A0A0E1W691"/>
<reference evidence="1" key="1">
    <citation type="submission" date="2009-05" db="EMBL/GenBank/DDBJ databases">
        <authorList>
            <person name="Harkins D.M."/>
            <person name="DeShazer D."/>
            <person name="Woods D.E."/>
            <person name="Brinkac L.M."/>
            <person name="Brown K.A."/>
            <person name="Hung G.C."/>
            <person name="Tuanyok A."/>
            <person name="Zhang B."/>
            <person name="Nierman W.C."/>
        </authorList>
    </citation>
    <scope>NUCLEOTIDE SEQUENCE [LARGE SCALE GENOMIC DNA]</scope>
    <source>
        <strain evidence="1">1710a</strain>
    </source>
</reference>
<name>A0A0E1W691_BURPE</name>
<dbReference type="HOGENOM" id="CLU_3325647_0_0_4"/>
<proteinExistence type="predicted"/>
<accession>A0A0E1W691</accession>
<dbReference type="EMBL" id="CM000832">
    <property type="protein sequence ID" value="EET07904.1"/>
    <property type="molecule type" value="Genomic_DNA"/>
</dbReference>
<sequence length="38" mass="4089">MRMARPRSLGRLFRRASVAGRAAMAARAVGGTRMAAKE</sequence>
<organism evidence="1">
    <name type="scientific">Burkholderia pseudomallei 1710a</name>
    <dbReference type="NCBI Taxonomy" id="320371"/>
    <lineage>
        <taxon>Bacteria</taxon>
        <taxon>Pseudomonadati</taxon>
        <taxon>Pseudomonadota</taxon>
        <taxon>Betaproteobacteria</taxon>
        <taxon>Burkholderiales</taxon>
        <taxon>Burkholderiaceae</taxon>
        <taxon>Burkholderia</taxon>
        <taxon>pseudomallei group</taxon>
    </lineage>
</organism>
<evidence type="ECO:0000313" key="1">
    <source>
        <dbReference type="EMBL" id="EET07904.1"/>
    </source>
</evidence>